<dbReference type="SUPFAM" id="SSF48264">
    <property type="entry name" value="Cytochrome P450"/>
    <property type="match status" value="1"/>
</dbReference>
<evidence type="ECO:0000256" key="3">
    <source>
        <dbReference type="ARBA" id="ARBA00022723"/>
    </source>
</evidence>
<dbReference type="AlphaFoldDB" id="A0AAV1CGW1"/>
<keyword evidence="2" id="KW-0349">Heme</keyword>
<dbReference type="EMBL" id="OX459119">
    <property type="protein sequence ID" value="CAI9094681.1"/>
    <property type="molecule type" value="Genomic_DNA"/>
</dbReference>
<sequence>MQVFFIFFLALFLFLPSLLLLRKRLKSHETQKPLPPGPAKLPFIGNLHQMFGSLPHHTLRKLSQKYGPLMHLQLGELSTVVVSSPKFAKEVLQTNGLAFANRPKLTLGKIFSNNCLGFVAFVPYGDHWRQMRQIYAEELLNAKSMRSSLSVFEDELSKMVLLMQSQKAGKPIILGEAILSLNSTICRMIVGRKISGEDQEALTSAARETGSLGGVFNLADIFPSSMVVKFIVAMKPYKLAKLRKKIDGILE</sequence>
<dbReference type="PANTHER" id="PTHR47955:SF8">
    <property type="entry name" value="CYTOCHROME P450 71D11-LIKE"/>
    <property type="match status" value="1"/>
</dbReference>
<evidence type="ECO:0000256" key="5">
    <source>
        <dbReference type="ARBA" id="ARBA00023004"/>
    </source>
</evidence>
<gene>
    <name evidence="7" type="ORF">OLC1_LOCUS5794</name>
</gene>
<protein>
    <submittedName>
        <fullName evidence="7">OLC1v1030459C1</fullName>
    </submittedName>
</protein>
<dbReference type="GO" id="GO:0016705">
    <property type="term" value="F:oxidoreductase activity, acting on paired donors, with incorporation or reduction of molecular oxygen"/>
    <property type="evidence" value="ECO:0007669"/>
    <property type="project" value="InterPro"/>
</dbReference>
<dbReference type="PANTHER" id="PTHR47955">
    <property type="entry name" value="CYTOCHROME P450 FAMILY 71 PROTEIN"/>
    <property type="match status" value="1"/>
</dbReference>
<proteinExistence type="inferred from homology"/>
<evidence type="ECO:0000256" key="2">
    <source>
        <dbReference type="ARBA" id="ARBA00022617"/>
    </source>
</evidence>
<dbReference type="Pfam" id="PF00067">
    <property type="entry name" value="p450"/>
    <property type="match status" value="1"/>
</dbReference>
<name>A0AAV1CGW1_OLDCO</name>
<evidence type="ECO:0000313" key="8">
    <source>
        <dbReference type="Proteomes" id="UP001161247"/>
    </source>
</evidence>
<dbReference type="InterPro" id="IPR001128">
    <property type="entry name" value="Cyt_P450"/>
</dbReference>
<keyword evidence="8" id="KW-1185">Reference proteome</keyword>
<keyword evidence="4" id="KW-0560">Oxidoreductase</keyword>
<keyword evidence="5" id="KW-0408">Iron</keyword>
<keyword evidence="6" id="KW-0732">Signal</keyword>
<dbReference type="Proteomes" id="UP001161247">
    <property type="component" value="Chromosome 2"/>
</dbReference>
<dbReference type="GO" id="GO:0004497">
    <property type="term" value="F:monooxygenase activity"/>
    <property type="evidence" value="ECO:0007669"/>
    <property type="project" value="InterPro"/>
</dbReference>
<comment type="similarity">
    <text evidence="1">Belongs to the cytochrome P450 family.</text>
</comment>
<organism evidence="7 8">
    <name type="scientific">Oldenlandia corymbosa var. corymbosa</name>
    <dbReference type="NCBI Taxonomy" id="529605"/>
    <lineage>
        <taxon>Eukaryota</taxon>
        <taxon>Viridiplantae</taxon>
        <taxon>Streptophyta</taxon>
        <taxon>Embryophyta</taxon>
        <taxon>Tracheophyta</taxon>
        <taxon>Spermatophyta</taxon>
        <taxon>Magnoliopsida</taxon>
        <taxon>eudicotyledons</taxon>
        <taxon>Gunneridae</taxon>
        <taxon>Pentapetalae</taxon>
        <taxon>asterids</taxon>
        <taxon>lamiids</taxon>
        <taxon>Gentianales</taxon>
        <taxon>Rubiaceae</taxon>
        <taxon>Rubioideae</taxon>
        <taxon>Spermacoceae</taxon>
        <taxon>Hedyotis-Oldenlandia complex</taxon>
        <taxon>Oldenlandia</taxon>
    </lineage>
</organism>
<evidence type="ECO:0000256" key="6">
    <source>
        <dbReference type="SAM" id="SignalP"/>
    </source>
</evidence>
<feature type="chain" id="PRO_5043594960" evidence="6">
    <location>
        <begin position="22"/>
        <end position="251"/>
    </location>
</feature>
<evidence type="ECO:0000313" key="7">
    <source>
        <dbReference type="EMBL" id="CAI9094681.1"/>
    </source>
</evidence>
<evidence type="ECO:0000256" key="1">
    <source>
        <dbReference type="ARBA" id="ARBA00010617"/>
    </source>
</evidence>
<dbReference type="InterPro" id="IPR036396">
    <property type="entry name" value="Cyt_P450_sf"/>
</dbReference>
<dbReference type="InterPro" id="IPR002401">
    <property type="entry name" value="Cyt_P450_E_grp-I"/>
</dbReference>
<reference evidence="7" key="1">
    <citation type="submission" date="2023-03" db="EMBL/GenBank/DDBJ databases">
        <authorList>
            <person name="Julca I."/>
        </authorList>
    </citation>
    <scope>NUCLEOTIDE SEQUENCE</scope>
</reference>
<keyword evidence="3" id="KW-0479">Metal-binding</keyword>
<feature type="signal peptide" evidence="6">
    <location>
        <begin position="1"/>
        <end position="21"/>
    </location>
</feature>
<dbReference type="Gene3D" id="1.10.630.10">
    <property type="entry name" value="Cytochrome P450"/>
    <property type="match status" value="1"/>
</dbReference>
<evidence type="ECO:0000256" key="4">
    <source>
        <dbReference type="ARBA" id="ARBA00023002"/>
    </source>
</evidence>
<dbReference type="GO" id="GO:0005506">
    <property type="term" value="F:iron ion binding"/>
    <property type="evidence" value="ECO:0007669"/>
    <property type="project" value="InterPro"/>
</dbReference>
<accession>A0AAV1CGW1</accession>
<dbReference type="GO" id="GO:0020037">
    <property type="term" value="F:heme binding"/>
    <property type="evidence" value="ECO:0007669"/>
    <property type="project" value="InterPro"/>
</dbReference>
<dbReference type="PRINTS" id="PR00463">
    <property type="entry name" value="EP450I"/>
</dbReference>